<dbReference type="Proteomes" id="UP000240482">
    <property type="component" value="Segment"/>
</dbReference>
<accession>R9S8H1</accession>
<gene>
    <name evidence="1" type="ORF">PRTG_00223</name>
</gene>
<proteinExistence type="predicted"/>
<reference evidence="1 2" key="1">
    <citation type="submission" date="2010-10" db="EMBL/GenBank/DDBJ databases">
        <title>The Genome Sequence of Prochlorococcus phage P-SSM5.</title>
        <authorList>
            <consortium name="The Broad Institute Genome Sequencing Platform"/>
            <person name="Henn M.R."/>
            <person name="Sullivan M.S."/>
            <person name="Osburne M.S."/>
            <person name="Levin J."/>
            <person name="Malboeuf C."/>
            <person name="Casali M."/>
            <person name="Russ C."/>
            <person name="Lennon N."/>
            <person name="Chapman S.B."/>
            <person name="Erlich R."/>
            <person name="Young S.K."/>
            <person name="Yandava C."/>
            <person name="Zeng Q."/>
            <person name="Alvarado L."/>
            <person name="Anderson S."/>
            <person name="Berlin A."/>
            <person name="Chen Z."/>
            <person name="Freedman E."/>
            <person name="Gellesch M."/>
            <person name="Goldberg J."/>
            <person name="Green L."/>
            <person name="Griggs A."/>
            <person name="Gujja S."/>
            <person name="Heilman E.R."/>
            <person name="Heiman D."/>
            <person name="Hollinger A."/>
            <person name="Howarth C."/>
            <person name="Larson L."/>
            <person name="Mehta T."/>
            <person name="Pearson M."/>
            <person name="Roberts A."/>
            <person name="Ryan E."/>
            <person name="Saif S."/>
            <person name="Shea T."/>
            <person name="Shenoy N."/>
            <person name="Sisk P."/>
            <person name="Stolte C."/>
            <person name="Sykes S."/>
            <person name="White J."/>
            <person name="Yu Q."/>
            <person name="Coleman M.L."/>
            <person name="Huang K.H."/>
            <person name="Weigele P.R."/>
            <person name="DeFrancesco A.S."/>
            <person name="Kern S.E."/>
            <person name="Thompson L.R."/>
            <person name="Fu R."/>
            <person name="Hombeck B."/>
            <person name="Chisholm S.W."/>
            <person name="Haas B."/>
            <person name="Nusbaum C."/>
            <person name="Birren B."/>
        </authorList>
    </citation>
    <scope>NUCLEOTIDE SEQUENCE [LARGE SCALE GENOMIC DNA]</scope>
    <source>
        <strain evidence="1 2">P-SSM5</strain>
    </source>
</reference>
<evidence type="ECO:0000313" key="2">
    <source>
        <dbReference type="Proteomes" id="UP000240482"/>
    </source>
</evidence>
<name>R9S8H1_9CAUD</name>
<organism evidence="1 2">
    <name type="scientific">Prochlorococcus phage P-SSM5</name>
    <dbReference type="NCBI Taxonomy" id="536454"/>
    <lineage>
        <taxon>Viruses</taxon>
        <taxon>Duplodnaviria</taxon>
        <taxon>Heunggongvirae</taxon>
        <taxon>Uroviricota</taxon>
        <taxon>Caudoviricetes</taxon>
        <taxon>Pantevenvirales</taxon>
        <taxon>Kyanoviridae</taxon>
        <taxon>Salacisavirus</taxon>
        <taxon>Salacisavirus pssm2</taxon>
    </lineage>
</organism>
<sequence length="82" mass="9917">MEKRFPLVGDVFCRWGMFSEVNYIIILQGLKWFDSEKVMQEYKNIEHIPLIDWKDTSDRCLSMGHKNFIKELVRIHNLNKEN</sequence>
<evidence type="ECO:0000313" key="1">
    <source>
        <dbReference type="EMBL" id="AGN12376.1"/>
    </source>
</evidence>
<protein>
    <submittedName>
        <fullName evidence="1">Uncharacterized protein</fullName>
    </submittedName>
</protein>
<dbReference type="EMBL" id="HQ632825">
    <property type="protein sequence ID" value="AGN12376.1"/>
    <property type="molecule type" value="Genomic_DNA"/>
</dbReference>